<keyword evidence="2" id="KW-0808">Transferase</keyword>
<evidence type="ECO:0000256" key="2">
    <source>
        <dbReference type="ARBA" id="ARBA00022679"/>
    </source>
</evidence>
<proteinExistence type="predicted"/>
<keyword evidence="5" id="KW-0472">Membrane</keyword>
<dbReference type="SUPFAM" id="SSF49265">
    <property type="entry name" value="Fibronectin type III"/>
    <property type="match status" value="1"/>
</dbReference>
<evidence type="ECO:0000256" key="7">
    <source>
        <dbReference type="ARBA" id="ARBA00037847"/>
    </source>
</evidence>
<dbReference type="InterPro" id="IPR007657">
    <property type="entry name" value="Glycosyltransferase_61"/>
</dbReference>
<keyword evidence="6" id="KW-0325">Glycoprotein</keyword>
<dbReference type="InterPro" id="IPR049625">
    <property type="entry name" value="Glyco_transf_61_cat"/>
</dbReference>
<keyword evidence="1" id="KW-0328">Glycosyltransferase</keyword>
<comment type="subcellular location">
    <subcellularLocation>
        <location evidence="7">Endomembrane system</location>
        <topology evidence="7">Single-pass membrane protein</topology>
    </subcellularLocation>
</comment>
<evidence type="ECO:0000259" key="8">
    <source>
        <dbReference type="Pfam" id="PF04577"/>
    </source>
</evidence>
<evidence type="ECO:0000313" key="9">
    <source>
        <dbReference type="EMBL" id="KAK2149971.1"/>
    </source>
</evidence>
<evidence type="ECO:0000256" key="3">
    <source>
        <dbReference type="ARBA" id="ARBA00022692"/>
    </source>
</evidence>
<dbReference type="PANTHER" id="PTHR20961">
    <property type="entry name" value="GLYCOSYLTRANSFERASE"/>
    <property type="match status" value="1"/>
</dbReference>
<keyword evidence="3" id="KW-0812">Transmembrane</keyword>
<evidence type="ECO:0000256" key="6">
    <source>
        <dbReference type="ARBA" id="ARBA00023180"/>
    </source>
</evidence>
<dbReference type="InterPro" id="IPR036116">
    <property type="entry name" value="FN3_sf"/>
</dbReference>
<dbReference type="AlphaFoldDB" id="A0AAD9JBM5"/>
<name>A0AAD9JBM5_9ANNE</name>
<accession>A0AAD9JBM5</accession>
<dbReference type="GO" id="GO:0097363">
    <property type="term" value="F:protein O-acetylglucosaminyltransferase activity"/>
    <property type="evidence" value="ECO:0007669"/>
    <property type="project" value="TreeGrafter"/>
</dbReference>
<dbReference type="GO" id="GO:0005783">
    <property type="term" value="C:endoplasmic reticulum"/>
    <property type="evidence" value="ECO:0007669"/>
    <property type="project" value="TreeGrafter"/>
</dbReference>
<dbReference type="GO" id="GO:0035269">
    <property type="term" value="P:protein O-linked glycosylation via mannose"/>
    <property type="evidence" value="ECO:0007669"/>
    <property type="project" value="TreeGrafter"/>
</dbReference>
<feature type="domain" description="Glycosyltransferase 61 catalytic" evidence="8">
    <location>
        <begin position="264"/>
        <end position="369"/>
    </location>
</feature>
<reference evidence="9" key="1">
    <citation type="journal article" date="2023" name="Mol. Biol. Evol.">
        <title>Third-Generation Sequencing Reveals the Adaptive Role of the Epigenome in Three Deep-Sea Polychaetes.</title>
        <authorList>
            <person name="Perez M."/>
            <person name="Aroh O."/>
            <person name="Sun Y."/>
            <person name="Lan Y."/>
            <person name="Juniper S.K."/>
            <person name="Young C.R."/>
            <person name="Angers B."/>
            <person name="Qian P.Y."/>
        </authorList>
    </citation>
    <scope>NUCLEOTIDE SEQUENCE</scope>
    <source>
        <strain evidence="9">P08H-3</strain>
    </source>
</reference>
<dbReference type="Proteomes" id="UP001208570">
    <property type="component" value="Unassembled WGS sequence"/>
</dbReference>
<sequence length="607" mass="69527">MSIIGILLYEILKLKEELAATKQSTCTKIENTLKVDTNGKMRKSLNQFSPNQDQLQIYLNQLRASGSSVWCWGTKHTNRICHFRHLCYVSDVQSFVFFHGTNSTIVGVPKDRFDPALLDLSSVENHNAKYFNFVDVPLWAVDEMLFNVDVIEMPSLMFSRFHPDNIMHVIHDDLFPLYITLQMLQFYVDDSFDVQLLFADGHNDGEYSDLYEMFTTCVPIELAKLAEDNMPSGRSGSLCFSDVYVGLSKHSTWYQYGFYEPQGPLPHATVTSQDIHQFTRFILRKLRITNNKQNDQAVLVTRKETRLIINDMELCLALSKHLQMKVVTVSLETHSIEQVVDIFNHATLIIGMHGSLLVFSMFLPAGGIIIELFPFGINPEHYTPYRTLAKIPQMDLVYRSWQNSDRSKSIPHPDRPKELGGIHHLSEEEQYLILDSNQVAPHLCCSDPAWLFHIYQDTIVNVDDVLALVDSGLNERQEILKNRSLGYDQSKQEMDSTFTKHPAPVDIICGITCNSEIDVGDRCPSSLHCHWKSPWNSKYIGDVTYEIWVQKVGENQYKTYSVSTNEFSENVNFDKSAQYYVWIRAFVDGVPGSVTFTNCNMTLLTND</sequence>
<protein>
    <recommendedName>
        <fullName evidence="8">Glycosyltransferase 61 catalytic domain-containing protein</fullName>
    </recommendedName>
</protein>
<evidence type="ECO:0000256" key="5">
    <source>
        <dbReference type="ARBA" id="ARBA00023136"/>
    </source>
</evidence>
<comment type="caution">
    <text evidence="9">The sequence shown here is derived from an EMBL/GenBank/DDBJ whole genome shotgun (WGS) entry which is preliminary data.</text>
</comment>
<dbReference type="Pfam" id="PF04577">
    <property type="entry name" value="Glyco_transf_61"/>
    <property type="match status" value="1"/>
</dbReference>
<evidence type="ECO:0000313" key="10">
    <source>
        <dbReference type="Proteomes" id="UP001208570"/>
    </source>
</evidence>
<gene>
    <name evidence="9" type="ORF">LSH36_428g01060</name>
</gene>
<organism evidence="9 10">
    <name type="scientific">Paralvinella palmiformis</name>
    <dbReference type="NCBI Taxonomy" id="53620"/>
    <lineage>
        <taxon>Eukaryota</taxon>
        <taxon>Metazoa</taxon>
        <taxon>Spiralia</taxon>
        <taxon>Lophotrochozoa</taxon>
        <taxon>Annelida</taxon>
        <taxon>Polychaeta</taxon>
        <taxon>Sedentaria</taxon>
        <taxon>Canalipalpata</taxon>
        <taxon>Terebellida</taxon>
        <taxon>Terebelliformia</taxon>
        <taxon>Alvinellidae</taxon>
        <taxon>Paralvinella</taxon>
    </lineage>
</organism>
<evidence type="ECO:0000256" key="4">
    <source>
        <dbReference type="ARBA" id="ARBA00022989"/>
    </source>
</evidence>
<keyword evidence="10" id="KW-1185">Reference proteome</keyword>
<dbReference type="PANTHER" id="PTHR20961:SF38">
    <property type="entry name" value="PROTEIN O-LINKED-MANNOSE BETA-1,4-N-ACETYLGLUCOSAMINYLTRANSFERASE 2"/>
    <property type="match status" value="1"/>
</dbReference>
<dbReference type="EMBL" id="JAODUP010000428">
    <property type="protein sequence ID" value="KAK2149971.1"/>
    <property type="molecule type" value="Genomic_DNA"/>
</dbReference>
<evidence type="ECO:0000256" key="1">
    <source>
        <dbReference type="ARBA" id="ARBA00022676"/>
    </source>
</evidence>
<keyword evidence="4" id="KW-1133">Transmembrane helix</keyword>